<feature type="non-terminal residue" evidence="1">
    <location>
        <position position="64"/>
    </location>
</feature>
<accession>A0A6A0AL02</accession>
<protein>
    <submittedName>
        <fullName evidence="1">Uncharacterized protein</fullName>
    </submittedName>
</protein>
<dbReference type="Proteomes" id="UP000485058">
    <property type="component" value="Unassembled WGS sequence"/>
</dbReference>
<dbReference type="EMBL" id="BLLF01008990">
    <property type="protein sequence ID" value="GFH33580.1"/>
    <property type="molecule type" value="Genomic_DNA"/>
</dbReference>
<comment type="caution">
    <text evidence="1">The sequence shown here is derived from an EMBL/GenBank/DDBJ whole genome shotgun (WGS) entry which is preliminary data.</text>
</comment>
<sequence length="64" mass="7351">VSQYTFYTTASGVPLKFVMLGINYLTDGHFDEYIYTFTHFTTELQWPAPPVSDDRLARAGRQTD</sequence>
<proteinExistence type="predicted"/>
<reference evidence="1 2" key="1">
    <citation type="submission" date="2020-02" db="EMBL/GenBank/DDBJ databases">
        <title>Draft genome sequence of Haematococcus lacustris strain NIES-144.</title>
        <authorList>
            <person name="Morimoto D."/>
            <person name="Nakagawa S."/>
            <person name="Yoshida T."/>
            <person name="Sawayama S."/>
        </authorList>
    </citation>
    <scope>NUCLEOTIDE SEQUENCE [LARGE SCALE GENOMIC DNA]</scope>
    <source>
        <strain evidence="1 2">NIES-144</strain>
    </source>
</reference>
<feature type="non-terminal residue" evidence="1">
    <location>
        <position position="1"/>
    </location>
</feature>
<dbReference type="AlphaFoldDB" id="A0A6A0AL02"/>
<name>A0A6A0AL02_HAELA</name>
<keyword evidence="2" id="KW-1185">Reference proteome</keyword>
<evidence type="ECO:0000313" key="2">
    <source>
        <dbReference type="Proteomes" id="UP000485058"/>
    </source>
</evidence>
<organism evidence="1 2">
    <name type="scientific">Haematococcus lacustris</name>
    <name type="common">Green alga</name>
    <name type="synonym">Haematococcus pluvialis</name>
    <dbReference type="NCBI Taxonomy" id="44745"/>
    <lineage>
        <taxon>Eukaryota</taxon>
        <taxon>Viridiplantae</taxon>
        <taxon>Chlorophyta</taxon>
        <taxon>core chlorophytes</taxon>
        <taxon>Chlorophyceae</taxon>
        <taxon>CS clade</taxon>
        <taxon>Chlamydomonadales</taxon>
        <taxon>Haematococcaceae</taxon>
        <taxon>Haematococcus</taxon>
    </lineage>
</organism>
<gene>
    <name evidence="1" type="ORF">HaLaN_32975</name>
</gene>
<evidence type="ECO:0000313" key="1">
    <source>
        <dbReference type="EMBL" id="GFH33580.1"/>
    </source>
</evidence>